<dbReference type="CDD" id="cd01949">
    <property type="entry name" value="GGDEF"/>
    <property type="match status" value="1"/>
</dbReference>
<feature type="transmembrane region" description="Helical" evidence="5">
    <location>
        <begin position="151"/>
        <end position="176"/>
    </location>
</feature>
<dbReference type="PROSITE" id="PS50887">
    <property type="entry name" value="GGDEF"/>
    <property type="match status" value="1"/>
</dbReference>
<evidence type="ECO:0000256" key="2">
    <source>
        <dbReference type="ARBA" id="ARBA00012528"/>
    </source>
</evidence>
<dbReference type="FunFam" id="3.30.70.270:FF:000001">
    <property type="entry name" value="Diguanylate cyclase domain protein"/>
    <property type="match status" value="1"/>
</dbReference>
<evidence type="ECO:0000259" key="6">
    <source>
        <dbReference type="PROSITE" id="PS50887"/>
    </source>
</evidence>
<evidence type="ECO:0000256" key="1">
    <source>
        <dbReference type="ARBA" id="ARBA00001946"/>
    </source>
</evidence>
<feature type="transmembrane region" description="Helical" evidence="5">
    <location>
        <begin position="106"/>
        <end position="122"/>
    </location>
</feature>
<comment type="cofactor">
    <cofactor evidence="1">
        <name>Mg(2+)</name>
        <dbReference type="ChEBI" id="CHEBI:18420"/>
    </cofactor>
</comment>
<evidence type="ECO:0000313" key="8">
    <source>
        <dbReference type="Proteomes" id="UP001138802"/>
    </source>
</evidence>
<proteinExistence type="predicted"/>
<dbReference type="InterPro" id="IPR050469">
    <property type="entry name" value="Diguanylate_Cyclase"/>
</dbReference>
<feature type="region of interest" description="Disordered" evidence="4">
    <location>
        <begin position="363"/>
        <end position="397"/>
    </location>
</feature>
<feature type="transmembrane region" description="Helical" evidence="5">
    <location>
        <begin position="49"/>
        <end position="69"/>
    </location>
</feature>
<dbReference type="InterPro" id="IPR029787">
    <property type="entry name" value="Nucleotide_cyclase"/>
</dbReference>
<feature type="compositionally biased region" description="Pro residues" evidence="4">
    <location>
        <begin position="377"/>
        <end position="389"/>
    </location>
</feature>
<dbReference type="EC" id="2.7.7.65" evidence="2"/>
<evidence type="ECO:0000256" key="5">
    <source>
        <dbReference type="SAM" id="Phobius"/>
    </source>
</evidence>
<dbReference type="SMART" id="SM00267">
    <property type="entry name" value="GGDEF"/>
    <property type="match status" value="1"/>
</dbReference>
<keyword evidence="5" id="KW-0472">Membrane</keyword>
<protein>
    <recommendedName>
        <fullName evidence="2">diguanylate cyclase</fullName>
        <ecNumber evidence="2">2.7.7.65</ecNumber>
    </recommendedName>
</protein>
<reference evidence="7 8" key="1">
    <citation type="journal article" date="2020" name="Microorganisms">
        <title>Osmotic Adaptation and Compatible Solute Biosynthesis of Phototrophic Bacteria as Revealed from Genome Analyses.</title>
        <authorList>
            <person name="Imhoff J.F."/>
            <person name="Rahn T."/>
            <person name="Kunzel S."/>
            <person name="Keller A."/>
            <person name="Neulinger S.C."/>
        </authorList>
    </citation>
    <scope>NUCLEOTIDE SEQUENCE [LARGE SCALE GENOMIC DNA]</scope>
    <source>
        <strain evidence="7 8">DSM 21303</strain>
    </source>
</reference>
<evidence type="ECO:0000313" key="7">
    <source>
        <dbReference type="EMBL" id="MBK1643284.1"/>
    </source>
</evidence>
<sequence>MKPSHSTPHHTAVAPDEMSGFNRTLAEIEWLLLALVLVYLALPDEPLDHPLAISSVAALYTAFVLIFRYLNLLTLPTCWKFAIETWVMLAFTAFVVWHTGKVESPLISLFLLVIVFSALTLGKLTTLLKVALIASFYLLAAYTSLGDDLFVYATFSQLMLHFAPVVLVAYVTSLLASDISSSRSLVQRLSETDELTGVPNMRAFWRALAHHRKAMTQPDAQPFGILMVDADNLKEVNDRHGHAVGNRVIQAVAEGIRHSIRSTDLVARYGGDEFVLLLPNSTEQATREAGERIRSMVSNSLIENGTDTLTTTVSIGYATFPGRADTTEDLMAQADEALYASKRGGRNRILSFAEIAASAPAPAAASVSGHAAGAPPLGKPPDPTIPAPPGEITQPRP</sequence>
<evidence type="ECO:0000256" key="4">
    <source>
        <dbReference type="SAM" id="MobiDB-lite"/>
    </source>
</evidence>
<keyword evidence="8" id="KW-1185">Reference proteome</keyword>
<dbReference type="PANTHER" id="PTHR45138">
    <property type="entry name" value="REGULATORY COMPONENTS OF SENSORY TRANSDUCTION SYSTEM"/>
    <property type="match status" value="1"/>
</dbReference>
<dbReference type="PANTHER" id="PTHR45138:SF9">
    <property type="entry name" value="DIGUANYLATE CYCLASE DGCM-RELATED"/>
    <property type="match status" value="1"/>
</dbReference>
<dbReference type="RefSeq" id="WP_200386070.1">
    <property type="nucleotide sequence ID" value="NZ_NRSD01000001.1"/>
</dbReference>
<dbReference type="InterPro" id="IPR000160">
    <property type="entry name" value="GGDEF_dom"/>
</dbReference>
<keyword evidence="5" id="KW-0812">Transmembrane</keyword>
<dbReference type="AlphaFoldDB" id="A0A9X0WFD5"/>
<comment type="caution">
    <text evidence="7">The sequence shown here is derived from an EMBL/GenBank/DDBJ whole genome shotgun (WGS) entry which is preliminary data.</text>
</comment>
<keyword evidence="5" id="KW-1133">Transmembrane helix</keyword>
<dbReference type="EMBL" id="NRSD01000001">
    <property type="protein sequence ID" value="MBK1643284.1"/>
    <property type="molecule type" value="Genomic_DNA"/>
</dbReference>
<dbReference type="Pfam" id="PF00990">
    <property type="entry name" value="GGDEF"/>
    <property type="match status" value="1"/>
</dbReference>
<feature type="compositionally biased region" description="Low complexity" evidence="4">
    <location>
        <begin position="363"/>
        <end position="376"/>
    </location>
</feature>
<gene>
    <name evidence="7" type="ORF">CKO25_01170</name>
</gene>
<comment type="catalytic activity">
    <reaction evidence="3">
        <text>2 GTP = 3',3'-c-di-GMP + 2 diphosphate</text>
        <dbReference type="Rhea" id="RHEA:24898"/>
        <dbReference type="ChEBI" id="CHEBI:33019"/>
        <dbReference type="ChEBI" id="CHEBI:37565"/>
        <dbReference type="ChEBI" id="CHEBI:58805"/>
        <dbReference type="EC" id="2.7.7.65"/>
    </reaction>
</comment>
<feature type="domain" description="GGDEF" evidence="6">
    <location>
        <begin position="221"/>
        <end position="354"/>
    </location>
</feature>
<accession>A0A9X0WFD5</accession>
<dbReference type="InterPro" id="IPR043128">
    <property type="entry name" value="Rev_trsase/Diguanyl_cyclase"/>
</dbReference>
<dbReference type="SUPFAM" id="SSF55073">
    <property type="entry name" value="Nucleotide cyclase"/>
    <property type="match status" value="1"/>
</dbReference>
<dbReference type="Proteomes" id="UP001138802">
    <property type="component" value="Unassembled WGS sequence"/>
</dbReference>
<feature type="transmembrane region" description="Helical" evidence="5">
    <location>
        <begin position="25"/>
        <end position="43"/>
    </location>
</feature>
<organism evidence="7 8">
    <name type="scientific">Thiocapsa imhoffii</name>
    <dbReference type="NCBI Taxonomy" id="382777"/>
    <lineage>
        <taxon>Bacteria</taxon>
        <taxon>Pseudomonadati</taxon>
        <taxon>Pseudomonadota</taxon>
        <taxon>Gammaproteobacteria</taxon>
        <taxon>Chromatiales</taxon>
        <taxon>Chromatiaceae</taxon>
        <taxon>Thiocapsa</taxon>
    </lineage>
</organism>
<evidence type="ECO:0000256" key="3">
    <source>
        <dbReference type="ARBA" id="ARBA00034247"/>
    </source>
</evidence>
<feature type="transmembrane region" description="Helical" evidence="5">
    <location>
        <begin position="81"/>
        <end position="100"/>
    </location>
</feature>
<dbReference type="NCBIfam" id="TIGR00254">
    <property type="entry name" value="GGDEF"/>
    <property type="match status" value="1"/>
</dbReference>
<dbReference type="Gene3D" id="3.30.70.270">
    <property type="match status" value="1"/>
</dbReference>
<name>A0A9X0WFD5_9GAMM</name>
<dbReference type="GO" id="GO:0052621">
    <property type="term" value="F:diguanylate cyclase activity"/>
    <property type="evidence" value="ECO:0007669"/>
    <property type="project" value="UniProtKB-EC"/>
</dbReference>